<evidence type="ECO:0000313" key="5">
    <source>
        <dbReference type="EMBL" id="UWN57695.1"/>
    </source>
</evidence>
<name>A0ABY5V0F5_9BACT</name>
<dbReference type="PROSITE" id="PS51986">
    <property type="entry name" value="GS_BETA_GRASP"/>
    <property type="match status" value="1"/>
</dbReference>
<dbReference type="InterPro" id="IPR014746">
    <property type="entry name" value="Gln_synth/guanido_kin_cat_dom"/>
</dbReference>
<dbReference type="InterPro" id="IPR040577">
    <property type="entry name" value="Gln-synt_C"/>
</dbReference>
<protein>
    <submittedName>
        <fullName evidence="5">Glutamine synthetase III</fullName>
    </submittedName>
</protein>
<comment type="similarity">
    <text evidence="1 2">Belongs to the glutamine synthetase family.</text>
</comment>
<evidence type="ECO:0000256" key="1">
    <source>
        <dbReference type="PROSITE-ProRule" id="PRU01330"/>
    </source>
</evidence>
<dbReference type="Pfam" id="PF00120">
    <property type="entry name" value="Gln-synt_C"/>
    <property type="match status" value="1"/>
</dbReference>
<dbReference type="Gene3D" id="3.30.590.10">
    <property type="entry name" value="Glutamine synthetase/guanido kinase, catalytic domain"/>
    <property type="match status" value="1"/>
</dbReference>
<dbReference type="SMART" id="SM01230">
    <property type="entry name" value="Gln-synt_C"/>
    <property type="match status" value="1"/>
</dbReference>
<dbReference type="InterPro" id="IPR008146">
    <property type="entry name" value="Gln_synth_cat_dom"/>
</dbReference>
<accession>A0ABY5V0F5</accession>
<dbReference type="Pfam" id="PF18318">
    <property type="entry name" value="Gln-synt_C-ter"/>
    <property type="match status" value="1"/>
</dbReference>
<dbReference type="InterPro" id="IPR027303">
    <property type="entry name" value="Gln_synth_gly_rich_site"/>
</dbReference>
<dbReference type="PANTHER" id="PTHR42974">
    <property type="entry name" value="GLUTAMINE SYNTHETASE"/>
    <property type="match status" value="1"/>
</dbReference>
<dbReference type="PROSITE" id="PS51987">
    <property type="entry name" value="GS_CATALYTIC"/>
    <property type="match status" value="1"/>
</dbReference>
<proteinExistence type="inferred from homology"/>
<gene>
    <name evidence="5" type="ORF">NQ491_02635</name>
</gene>
<evidence type="ECO:0000259" key="3">
    <source>
        <dbReference type="PROSITE" id="PS51986"/>
    </source>
</evidence>
<dbReference type="InterPro" id="IPR008147">
    <property type="entry name" value="Gln_synt_N"/>
</dbReference>
<evidence type="ECO:0000256" key="2">
    <source>
        <dbReference type="RuleBase" id="RU000384"/>
    </source>
</evidence>
<dbReference type="InterPro" id="IPR022147">
    <property type="entry name" value="GSIII_N"/>
</dbReference>
<feature type="domain" description="GS beta-grasp" evidence="3">
    <location>
        <begin position="85"/>
        <end position="174"/>
    </location>
</feature>
<dbReference type="InterPro" id="IPR052725">
    <property type="entry name" value="GS_Type-3"/>
</dbReference>
<feature type="domain" description="GS catalytic" evidence="4">
    <location>
        <begin position="179"/>
        <end position="615"/>
    </location>
</feature>
<evidence type="ECO:0000259" key="4">
    <source>
        <dbReference type="PROSITE" id="PS51987"/>
    </source>
</evidence>
<reference evidence="5" key="1">
    <citation type="journal article" date="2022" name="Cell">
        <title>Design, construction, and in vivo augmentation of a complex gut microbiome.</title>
        <authorList>
            <person name="Cheng A.G."/>
            <person name="Ho P.Y."/>
            <person name="Aranda-Diaz A."/>
            <person name="Jain S."/>
            <person name="Yu F.B."/>
            <person name="Meng X."/>
            <person name="Wang M."/>
            <person name="Iakiviak M."/>
            <person name="Nagashima K."/>
            <person name="Zhao A."/>
            <person name="Murugkar P."/>
            <person name="Patil A."/>
            <person name="Atabakhsh K."/>
            <person name="Weakley A."/>
            <person name="Yan J."/>
            <person name="Brumbaugh A.R."/>
            <person name="Higginbottom S."/>
            <person name="Dimas A."/>
            <person name="Shiver A.L."/>
            <person name="Deutschbauer A."/>
            <person name="Neff N."/>
            <person name="Sonnenburg J.L."/>
            <person name="Huang K.C."/>
            <person name="Fischbach M.A."/>
        </authorList>
    </citation>
    <scope>NUCLEOTIDE SEQUENCE</scope>
    <source>
        <strain evidence="5">AP11</strain>
    </source>
</reference>
<organism evidence="5 6">
    <name type="scientific">Alistipes ihumii AP11</name>
    <dbReference type="NCBI Taxonomy" id="1211813"/>
    <lineage>
        <taxon>Bacteria</taxon>
        <taxon>Pseudomonadati</taxon>
        <taxon>Bacteroidota</taxon>
        <taxon>Bacteroidia</taxon>
        <taxon>Bacteroidales</taxon>
        <taxon>Rikenellaceae</taxon>
        <taxon>Alistipes</taxon>
    </lineage>
</organism>
<sequence>MATLRFKALGEISRREPIEPELSDKKISDYFGADVFDREKMRQYISKEAYESLCDAIDEGRRIDRKIANQVAQGMKTWAMEKGATHYSHWFQPLNDSTAEKHDAFFEPMWGGGSFETFKGELLVQQEPDASSFPNGGLRNTFEARGYSAWDPSSPAFILDKTLCIPSIFIAYTGEALDFKTPLLKSLTAVDKAAVEVCQYFDKDVDKVNVTLGWEQEYFLVDEALFLARPDLMQTGRTLMGHIAAKDQQLDDHYFGAIPDRVLEFMKDFEQQAYRLGIPLKTRHNEVAPNQFECAPMFEEANIAVDHNTLLMTIMRRVALRHKLRVLFHEKPFLGVNGSGKHCNWSLCTNTGVNLLAPGKTPKNNIQFLAFFVNTIMAAHKFGVLFMASIATQSNSHRLGAHEAPPAVMSVFTGSTLSAVLDSLEQRVSEKKMTPDEKTEIKLDIGKIPNILLDNTDRNRTSPFAFTGNRFEFRATGSSNNCAAPLIVINTAIAEQLTQFKEEVDKLIAKGIKKDEAILQIIRKYIIESKNIRFEGNGYSAEWLREAAERGIESIGSVPDAFKVSVRKDAIALFEKHGIFNEAELHARYEINMENLVKKIQIESRVLADLAANHIVPTAIRYQNILIQNVKGLKDILPDEYADMAAEEIRTIRKIARYVKAIRENTYHMVDARKKYNAMDDIVARATGYSEEVQPYLDKIRHDIDKLELIVDDELWPLPKYREMMSIN</sequence>
<evidence type="ECO:0000313" key="6">
    <source>
        <dbReference type="Proteomes" id="UP001059295"/>
    </source>
</evidence>
<dbReference type="PROSITE" id="PS00181">
    <property type="entry name" value="GLNA_ATP"/>
    <property type="match status" value="1"/>
</dbReference>
<dbReference type="EMBL" id="CP102294">
    <property type="protein sequence ID" value="UWN57695.1"/>
    <property type="molecule type" value="Genomic_DNA"/>
</dbReference>
<dbReference type="Gene3D" id="1.20.120.1560">
    <property type="match status" value="1"/>
</dbReference>
<dbReference type="SUPFAM" id="SSF55931">
    <property type="entry name" value="Glutamine synthetase/guanido kinase"/>
    <property type="match status" value="1"/>
</dbReference>
<dbReference type="Pfam" id="PF12437">
    <property type="entry name" value="GSIII_N"/>
    <property type="match status" value="1"/>
</dbReference>
<dbReference type="PANTHER" id="PTHR42974:SF1">
    <property type="entry name" value="TYPE-3 GLUTAMINE SYNTHETASE"/>
    <property type="match status" value="1"/>
</dbReference>
<dbReference type="Proteomes" id="UP001059295">
    <property type="component" value="Chromosome"/>
</dbReference>
<dbReference type="GeneID" id="82890595"/>
<keyword evidence="6" id="KW-1185">Reference proteome</keyword>
<dbReference type="RefSeq" id="WP_019244886.1">
    <property type="nucleotide sequence ID" value="NZ_CAPH01000004.1"/>
</dbReference>